<feature type="transmembrane region" description="Helical" evidence="1">
    <location>
        <begin position="88"/>
        <end position="106"/>
    </location>
</feature>
<keyword evidence="1" id="KW-0812">Transmembrane</keyword>
<organism evidence="2 3">
    <name type="scientific">Thermococcus celericrescens</name>
    <dbReference type="NCBI Taxonomy" id="227598"/>
    <lineage>
        <taxon>Archaea</taxon>
        <taxon>Methanobacteriati</taxon>
        <taxon>Methanobacteriota</taxon>
        <taxon>Thermococci</taxon>
        <taxon>Thermococcales</taxon>
        <taxon>Thermococcaceae</taxon>
        <taxon>Thermococcus</taxon>
    </lineage>
</organism>
<evidence type="ECO:0000256" key="1">
    <source>
        <dbReference type="SAM" id="Phobius"/>
    </source>
</evidence>
<name>A0A117IT82_9EURY</name>
<sequence length="141" mass="15756">MEEAYVKGAILFSVLTFGVLTFAGLYFDVAITLIALPFLVFLVVLFMGWSNNRSLDKGEMRRAIAAIFVAAFMVLVIGNKYLNVPPELRDYLLGVLSTVIGFYFGYRGRESEEERLNMLAQRIQVEGEGKSDSTREKGVKG</sequence>
<keyword evidence="1" id="KW-1133">Transmembrane helix</keyword>
<keyword evidence="3" id="KW-1185">Reference proteome</keyword>
<proteinExistence type="predicted"/>
<feature type="transmembrane region" description="Helical" evidence="1">
    <location>
        <begin position="9"/>
        <end position="27"/>
    </location>
</feature>
<protein>
    <submittedName>
        <fullName evidence="2">Uncharacterized protein</fullName>
    </submittedName>
</protein>
<gene>
    <name evidence="2" type="ORF">APY94_09380</name>
</gene>
<keyword evidence="1" id="KW-0472">Membrane</keyword>
<comment type="caution">
    <text evidence="2">The sequence shown here is derived from an EMBL/GenBank/DDBJ whole genome shotgun (WGS) entry which is preliminary data.</text>
</comment>
<evidence type="ECO:0000313" key="3">
    <source>
        <dbReference type="Proteomes" id="UP000053462"/>
    </source>
</evidence>
<accession>A0A117IT82</accession>
<dbReference type="OrthoDB" id="99262at2157"/>
<feature type="transmembrane region" description="Helical" evidence="1">
    <location>
        <begin position="33"/>
        <end position="51"/>
    </location>
</feature>
<dbReference type="EMBL" id="LLYW01000033">
    <property type="protein sequence ID" value="KUH32575.1"/>
    <property type="molecule type" value="Genomic_DNA"/>
</dbReference>
<dbReference type="RefSeq" id="WP_058939386.1">
    <property type="nucleotide sequence ID" value="NZ_LLYW01000033.1"/>
</dbReference>
<dbReference type="AlphaFoldDB" id="A0A117IT82"/>
<feature type="transmembrane region" description="Helical" evidence="1">
    <location>
        <begin position="63"/>
        <end position="82"/>
    </location>
</feature>
<evidence type="ECO:0000313" key="2">
    <source>
        <dbReference type="EMBL" id="KUH32575.1"/>
    </source>
</evidence>
<dbReference type="Proteomes" id="UP000053462">
    <property type="component" value="Unassembled WGS sequence"/>
</dbReference>
<reference evidence="2 3" key="1">
    <citation type="submission" date="2015-10" db="EMBL/GenBank/DDBJ databases">
        <title>Draft genome sequence of Thermococcus celericrescens strain DSM 17994.</title>
        <authorList>
            <person name="Hong S.-J."/>
            <person name="Park C.-E."/>
            <person name="Shin J.-H."/>
        </authorList>
    </citation>
    <scope>NUCLEOTIDE SEQUENCE [LARGE SCALE GENOMIC DNA]</scope>
    <source>
        <strain evidence="2 3">DSM 17994</strain>
    </source>
</reference>